<feature type="signal peptide" evidence="1">
    <location>
        <begin position="1"/>
        <end position="21"/>
    </location>
</feature>
<accession>A0ABN4YGT0</accession>
<protein>
    <submittedName>
        <fullName evidence="3">DUF4124 domain-containing protein</fullName>
    </submittedName>
</protein>
<organism evidence="3 4">
    <name type="scientific">Shewanella japonica</name>
    <dbReference type="NCBI Taxonomy" id="93973"/>
    <lineage>
        <taxon>Bacteria</taxon>
        <taxon>Pseudomonadati</taxon>
        <taxon>Pseudomonadota</taxon>
        <taxon>Gammaproteobacteria</taxon>
        <taxon>Alteromonadales</taxon>
        <taxon>Shewanellaceae</taxon>
        <taxon>Shewanella</taxon>
    </lineage>
</organism>
<sequence length="149" mass="16700">MLSLRLLYLVSFVCFSQSALATVIYTWVDKDGVSHYSQQPPADVDSKKVYSEDIEPAQVGYVPVKSVSSSSQSSTSEMDLAQKAALIKERDAEQAASICESAKHSLNVLNTYQHLHRKDADTGEEIVITEEERLAQIEKNEERKQLFCQ</sequence>
<evidence type="ECO:0000259" key="2">
    <source>
        <dbReference type="Pfam" id="PF13511"/>
    </source>
</evidence>
<keyword evidence="1" id="KW-0732">Signal</keyword>
<feature type="chain" id="PRO_5046455670" evidence="1">
    <location>
        <begin position="22"/>
        <end position="149"/>
    </location>
</feature>
<reference evidence="3 4" key="1">
    <citation type="submission" date="2017-03" db="EMBL/GenBank/DDBJ databases">
        <title>Genome sequencing of Shewanella japonica KCTC 22435.</title>
        <authorList>
            <person name="Kim K.M."/>
        </authorList>
    </citation>
    <scope>NUCLEOTIDE SEQUENCE [LARGE SCALE GENOMIC DNA]</scope>
    <source>
        <strain evidence="3 4">KCTC 22435</strain>
    </source>
</reference>
<dbReference type="RefSeq" id="WP_080916554.1">
    <property type="nucleotide sequence ID" value="NZ_CP020472.1"/>
</dbReference>
<name>A0ABN4YGT0_9GAMM</name>
<evidence type="ECO:0000313" key="3">
    <source>
        <dbReference type="EMBL" id="ARD23601.1"/>
    </source>
</evidence>
<dbReference type="EMBL" id="CP020472">
    <property type="protein sequence ID" value="ARD23601.1"/>
    <property type="molecule type" value="Genomic_DNA"/>
</dbReference>
<dbReference type="Pfam" id="PF13511">
    <property type="entry name" value="DUF4124"/>
    <property type="match status" value="1"/>
</dbReference>
<evidence type="ECO:0000313" key="4">
    <source>
        <dbReference type="Proteomes" id="UP000191820"/>
    </source>
</evidence>
<proteinExistence type="predicted"/>
<dbReference type="Proteomes" id="UP000191820">
    <property type="component" value="Chromosome"/>
</dbReference>
<gene>
    <name evidence="3" type="ORF">SJ2017_3346</name>
</gene>
<evidence type="ECO:0000256" key="1">
    <source>
        <dbReference type="SAM" id="SignalP"/>
    </source>
</evidence>
<keyword evidence="4" id="KW-1185">Reference proteome</keyword>
<dbReference type="InterPro" id="IPR025392">
    <property type="entry name" value="DUF4124"/>
</dbReference>
<feature type="domain" description="DUF4124" evidence="2">
    <location>
        <begin position="13"/>
        <end position="49"/>
    </location>
</feature>